<dbReference type="AlphaFoldDB" id="A0A3P7LSB8"/>
<evidence type="ECO:0000313" key="2">
    <source>
        <dbReference type="Proteomes" id="UP000270094"/>
    </source>
</evidence>
<reference evidence="1 2" key="1">
    <citation type="submission" date="2018-11" db="EMBL/GenBank/DDBJ databases">
        <authorList>
            <consortium name="Pathogen Informatics"/>
        </authorList>
    </citation>
    <scope>NUCLEOTIDE SEQUENCE [LARGE SCALE GENOMIC DNA]</scope>
</reference>
<keyword evidence="2" id="KW-1185">Reference proteome</keyword>
<organism evidence="1 2">
    <name type="scientific">Strongylus vulgaris</name>
    <name type="common">Blood worm</name>
    <dbReference type="NCBI Taxonomy" id="40348"/>
    <lineage>
        <taxon>Eukaryota</taxon>
        <taxon>Metazoa</taxon>
        <taxon>Ecdysozoa</taxon>
        <taxon>Nematoda</taxon>
        <taxon>Chromadorea</taxon>
        <taxon>Rhabditida</taxon>
        <taxon>Rhabditina</taxon>
        <taxon>Rhabditomorpha</taxon>
        <taxon>Strongyloidea</taxon>
        <taxon>Strongylidae</taxon>
        <taxon>Strongylus</taxon>
    </lineage>
</organism>
<name>A0A3P7LSB8_STRVU</name>
<evidence type="ECO:0008006" key="3">
    <source>
        <dbReference type="Google" id="ProtNLM"/>
    </source>
</evidence>
<sequence>VQAERGGQVIEDWGQELIVTINKKVAIGGVVIDDDELVPPLDFTAYVLSPSSVKLEWRPHVGASPGDYFVLAEIFQLMLKNLSLK</sequence>
<feature type="non-terminal residue" evidence="1">
    <location>
        <position position="1"/>
    </location>
</feature>
<evidence type="ECO:0000313" key="1">
    <source>
        <dbReference type="EMBL" id="VDM81998.1"/>
    </source>
</evidence>
<dbReference type="OrthoDB" id="5846732at2759"/>
<protein>
    <recommendedName>
        <fullName evidence="3">Fibronectin type-III domain-containing protein</fullName>
    </recommendedName>
</protein>
<gene>
    <name evidence="1" type="ORF">SVUK_LOCUS16996</name>
</gene>
<proteinExistence type="predicted"/>
<dbReference type="Proteomes" id="UP000270094">
    <property type="component" value="Unassembled WGS sequence"/>
</dbReference>
<accession>A0A3P7LSB8</accession>
<dbReference type="EMBL" id="UYYB01115532">
    <property type="protein sequence ID" value="VDM81998.1"/>
    <property type="molecule type" value="Genomic_DNA"/>
</dbReference>